<evidence type="ECO:0000259" key="9">
    <source>
        <dbReference type="PROSITE" id="PS50287"/>
    </source>
</evidence>
<dbReference type="PANTHER" id="PTHR19331">
    <property type="entry name" value="SCAVENGER RECEPTOR DOMAIN-CONTAINING"/>
    <property type="match status" value="1"/>
</dbReference>
<evidence type="ECO:0000256" key="5">
    <source>
        <dbReference type="PROSITE-ProRule" id="PRU00196"/>
    </source>
</evidence>
<feature type="domain" description="SRCR" evidence="9">
    <location>
        <begin position="49"/>
        <end position="160"/>
    </location>
</feature>
<feature type="chain" id="PRO_5044673248" evidence="8">
    <location>
        <begin position="22"/>
        <end position="587"/>
    </location>
</feature>
<dbReference type="Gene3D" id="3.10.250.10">
    <property type="entry name" value="SRCR-like domain"/>
    <property type="match status" value="2"/>
</dbReference>
<dbReference type="SMART" id="SM00202">
    <property type="entry name" value="SR"/>
    <property type="match status" value="2"/>
</dbReference>
<dbReference type="OrthoDB" id="536948at2759"/>
<dbReference type="PRINTS" id="PR00258">
    <property type="entry name" value="SPERACTRCPTR"/>
</dbReference>
<protein>
    <submittedName>
        <fullName evidence="11">CD6 molecule</fullName>
    </submittedName>
</protein>
<comment type="caution">
    <text evidence="5">Lacks conserved residue(s) required for the propagation of feature annotation.</text>
</comment>
<evidence type="ECO:0000313" key="11">
    <source>
        <dbReference type="Ensembl" id="ENSCAFP00040010827.1"/>
    </source>
</evidence>
<evidence type="ECO:0000256" key="4">
    <source>
        <dbReference type="ARBA" id="ARBA00023180"/>
    </source>
</evidence>
<dbReference type="Proteomes" id="UP000002254">
    <property type="component" value="Chromosome 18"/>
</dbReference>
<evidence type="ECO:0000256" key="6">
    <source>
        <dbReference type="SAM" id="MobiDB-lite"/>
    </source>
</evidence>
<evidence type="ECO:0000256" key="7">
    <source>
        <dbReference type="SAM" id="Phobius"/>
    </source>
</evidence>
<evidence type="ECO:0000313" key="13">
    <source>
        <dbReference type="Proteomes" id="UP000694542"/>
    </source>
</evidence>
<dbReference type="Pfam" id="PF00530">
    <property type="entry name" value="SRCR"/>
    <property type="match status" value="2"/>
</dbReference>
<sequence length="587" mass="63170">MAPDMWLFSATVGLLTAALSGHLTPAPSDQPNTSSAKSQTLEPGQQLGVRLVNGSSRCSGLVEVWFRLSWGPACRALWDSRASEAVCRALGCGGAAESTQPTSPSLELPPRPGAGNASEALNATLALAPAVLCRGAEWRLCYVEERACDSNGSPAEVTCAENRAVRLTGGSGPCAGRVEMLEHRQWGSVCDDSWDLEDSHVVCRQLNCGWAVQALPGLHFAPGRGPIHRDQVNCSGAEAYLWDCPGLPGDGYCGHKEDAGVVCSGSRSLLNLSTPEVPASIQPITVESSVTMTTEDWKPRELMLLILCITLGILCLGLLISMAFIFLKVKGKYALPVMVNSPHLLTTTPEGINSYQDVPITISKEEVPMLPIQAQAPPPKDPDSSSDSDYEHYDFSTQPPVALTTFYNSQRHRITDEEVQQNRFQMPLLEEAEEVQQNQFQMLPPEEGLEEMNVSQVPPIGAGHYMANTPSLGSQHRPRSSSESSTSSGEDYCNSPSSRLPPWTPQVFSAERSPHLEQPPNLELAGSQATFSGPLADDSSSTSSGEWYQNFQPPPQPPSTEQFECPGPPTPQPDSVDGEDYDDIGAA</sequence>
<keyword evidence="7" id="KW-1133">Transmembrane helix</keyword>
<feature type="region of interest" description="Disordered" evidence="6">
    <location>
        <begin position="372"/>
        <end position="394"/>
    </location>
</feature>
<reference evidence="11" key="2">
    <citation type="submission" date="2018-10" db="EMBL/GenBank/DDBJ databases">
        <title>De novo assembly of a Great Dane genome.</title>
        <authorList>
            <person name="Kidd J.M."/>
            <person name="Pendleton A.L."/>
            <person name="Shen F."/>
            <person name="Emery S."/>
        </authorList>
    </citation>
    <scope>NUCLEOTIDE SEQUENCE [LARGE SCALE GENOMIC DNA]</scope>
    <source>
        <strain evidence="11">Great Dane</strain>
    </source>
</reference>
<organism evidence="11 13">
    <name type="scientific">Canis lupus familiaris</name>
    <name type="common">Dog</name>
    <name type="synonym">Canis familiaris</name>
    <dbReference type="NCBI Taxonomy" id="9615"/>
    <lineage>
        <taxon>Eukaryota</taxon>
        <taxon>Metazoa</taxon>
        <taxon>Chordata</taxon>
        <taxon>Craniata</taxon>
        <taxon>Vertebrata</taxon>
        <taxon>Euteleostomi</taxon>
        <taxon>Mammalia</taxon>
        <taxon>Eutheria</taxon>
        <taxon>Laurasiatheria</taxon>
        <taxon>Carnivora</taxon>
        <taxon>Caniformia</taxon>
        <taxon>Canidae</taxon>
        <taxon>Canis</taxon>
    </lineage>
</organism>
<dbReference type="Ensembl" id="ENSCAFT00040012486.1">
    <property type="protein sequence ID" value="ENSCAFP00040010827.1"/>
    <property type="gene ID" value="ENSCAFG00040006692.1"/>
</dbReference>
<keyword evidence="2" id="KW-0677">Repeat</keyword>
<dbReference type="InterPro" id="IPR036772">
    <property type="entry name" value="SRCR-like_dom_sf"/>
</dbReference>
<dbReference type="Ensembl" id="ENSCAFT00000103144.1">
    <property type="protein sequence ID" value="ENSCAFP00000068076.1"/>
    <property type="gene ID" value="ENSCAFG00000016378.5"/>
</dbReference>
<evidence type="ECO:0000256" key="1">
    <source>
        <dbReference type="ARBA" id="ARBA00022729"/>
    </source>
</evidence>
<dbReference type="InterPro" id="IPR001190">
    <property type="entry name" value="SRCR"/>
</dbReference>
<accession>A0A8C0RZK1</accession>
<proteinExistence type="predicted"/>
<dbReference type="AlphaFoldDB" id="A0A8C0RZK1"/>
<dbReference type="PANTHER" id="PTHR19331:SF477">
    <property type="entry name" value="T-CELL DIFFERENTIATION ANTIGEN CD6"/>
    <property type="match status" value="1"/>
</dbReference>
<feature type="disulfide bond" evidence="5">
    <location>
        <begin position="234"/>
        <end position="244"/>
    </location>
</feature>
<evidence type="ECO:0000256" key="2">
    <source>
        <dbReference type="ARBA" id="ARBA00022737"/>
    </source>
</evidence>
<keyword evidence="3 5" id="KW-1015">Disulfide bond</keyword>
<dbReference type="PROSITE" id="PS50287">
    <property type="entry name" value="SRCR_2"/>
    <property type="match status" value="2"/>
</dbReference>
<keyword evidence="7" id="KW-0812">Transmembrane</keyword>
<dbReference type="SUPFAM" id="SSF56487">
    <property type="entry name" value="SRCR-like"/>
    <property type="match status" value="2"/>
</dbReference>
<dbReference type="FunFam" id="3.10.250.10:FF:000010">
    <property type="entry name" value="T-cell differentiation antigen CD6"/>
    <property type="match status" value="1"/>
</dbReference>
<feature type="compositionally biased region" description="Polar residues" evidence="6">
    <location>
        <begin position="27"/>
        <end position="42"/>
    </location>
</feature>
<feature type="signal peptide" evidence="8">
    <location>
        <begin position="1"/>
        <end position="21"/>
    </location>
</feature>
<feature type="compositionally biased region" description="Acidic residues" evidence="6">
    <location>
        <begin position="576"/>
        <end position="587"/>
    </location>
</feature>
<keyword evidence="7" id="KW-0472">Membrane</keyword>
<feature type="domain" description="SRCR" evidence="9">
    <location>
        <begin position="165"/>
        <end position="264"/>
    </location>
</feature>
<feature type="transmembrane region" description="Helical" evidence="7">
    <location>
        <begin position="302"/>
        <end position="327"/>
    </location>
</feature>
<gene>
    <name evidence="11" type="primary">CD6</name>
</gene>
<dbReference type="Proteomes" id="UP000694542">
    <property type="component" value="Chromosome 18"/>
</dbReference>
<evidence type="ECO:0000256" key="8">
    <source>
        <dbReference type="SAM" id="SignalP"/>
    </source>
</evidence>
<feature type="region of interest" description="Disordered" evidence="6">
    <location>
        <begin position="23"/>
        <end position="42"/>
    </location>
</feature>
<evidence type="ECO:0000313" key="10">
    <source>
        <dbReference type="Ensembl" id="ENSCAFP00000068076.1"/>
    </source>
</evidence>
<reference evidence="11" key="3">
    <citation type="submission" date="2025-05" db="UniProtKB">
        <authorList>
            <consortium name="Ensembl"/>
        </authorList>
    </citation>
    <scope>IDENTIFICATION</scope>
</reference>
<dbReference type="GO" id="GO:0016020">
    <property type="term" value="C:membrane"/>
    <property type="evidence" value="ECO:0007669"/>
    <property type="project" value="InterPro"/>
</dbReference>
<reference evidence="10 12" key="1">
    <citation type="journal article" date="2005" name="Nature">
        <title>Genome sequence, comparative analysis and haplotype structure of the domestic dog.</title>
        <authorList>
            <consortium name="Broad Sequencing Platform"/>
            <person name="Lindblad-Toh K."/>
            <person name="Wade C.M."/>
            <person name="Mikkelsen T.S."/>
            <person name="Karlsson E.K."/>
            <person name="Jaffe D.B."/>
            <person name="Kamal M."/>
            <person name="Clamp M."/>
            <person name="Chang J.L."/>
            <person name="Kulbokas E.J. III"/>
            <person name="Zody M.C."/>
            <person name="Mauceli E."/>
            <person name="Xie X."/>
            <person name="Breen M."/>
            <person name="Wayne R.K."/>
            <person name="Ostrander E.A."/>
            <person name="Ponting C.P."/>
            <person name="Galibert F."/>
            <person name="Smith D.R."/>
            <person name="DeJong P.J."/>
            <person name="Kirkness E."/>
            <person name="Alvarez P."/>
            <person name="Biagi T."/>
            <person name="Brockman W."/>
            <person name="Butler J."/>
            <person name="Chin C.W."/>
            <person name="Cook A."/>
            <person name="Cuff J."/>
            <person name="Daly M.J."/>
            <person name="DeCaprio D."/>
            <person name="Gnerre S."/>
            <person name="Grabherr M."/>
            <person name="Kellis M."/>
            <person name="Kleber M."/>
            <person name="Bardeleben C."/>
            <person name="Goodstadt L."/>
            <person name="Heger A."/>
            <person name="Hitte C."/>
            <person name="Kim L."/>
            <person name="Koepfli K.P."/>
            <person name="Parker H.G."/>
            <person name="Pollinger J.P."/>
            <person name="Searle S.M."/>
            <person name="Sutter N.B."/>
            <person name="Thomas R."/>
            <person name="Webber C."/>
            <person name="Baldwin J."/>
            <person name="Abebe A."/>
            <person name="Abouelleil A."/>
            <person name="Aftuck L."/>
            <person name="Ait-Zahra M."/>
            <person name="Aldredge T."/>
            <person name="Allen N."/>
            <person name="An P."/>
            <person name="Anderson S."/>
            <person name="Antoine C."/>
            <person name="Arachchi H."/>
            <person name="Aslam A."/>
            <person name="Ayotte L."/>
            <person name="Bachantsang P."/>
            <person name="Barry A."/>
            <person name="Bayul T."/>
            <person name="Benamara M."/>
            <person name="Berlin A."/>
            <person name="Bessette D."/>
            <person name="Blitshteyn B."/>
            <person name="Bloom T."/>
            <person name="Blye J."/>
            <person name="Boguslavskiy L."/>
            <person name="Bonnet C."/>
            <person name="Boukhgalter B."/>
            <person name="Brown A."/>
            <person name="Cahill P."/>
            <person name="Calixte N."/>
            <person name="Camarata J."/>
            <person name="Cheshatsang Y."/>
            <person name="Chu J."/>
            <person name="Citroen M."/>
            <person name="Collymore A."/>
            <person name="Cooke P."/>
            <person name="Dawoe T."/>
            <person name="Daza R."/>
            <person name="Decktor K."/>
            <person name="DeGray S."/>
            <person name="Dhargay N."/>
            <person name="Dooley K."/>
            <person name="Dooley K."/>
            <person name="Dorje P."/>
            <person name="Dorjee K."/>
            <person name="Dorris L."/>
            <person name="Duffey N."/>
            <person name="Dupes A."/>
            <person name="Egbiremolen O."/>
            <person name="Elong R."/>
            <person name="Falk J."/>
            <person name="Farina A."/>
            <person name="Faro S."/>
            <person name="Ferguson D."/>
            <person name="Ferreira P."/>
            <person name="Fisher S."/>
            <person name="FitzGerald M."/>
            <person name="Foley K."/>
            <person name="Foley C."/>
            <person name="Franke A."/>
            <person name="Friedrich D."/>
            <person name="Gage D."/>
            <person name="Garber M."/>
            <person name="Gearin G."/>
            <person name="Giannoukos G."/>
            <person name="Goode T."/>
            <person name="Goyette A."/>
            <person name="Graham J."/>
            <person name="Grandbois E."/>
            <person name="Gyaltsen K."/>
            <person name="Hafez N."/>
            <person name="Hagopian D."/>
            <person name="Hagos B."/>
            <person name="Hall J."/>
            <person name="Healy C."/>
            <person name="Hegarty R."/>
            <person name="Honan T."/>
            <person name="Horn A."/>
            <person name="Houde N."/>
            <person name="Hughes L."/>
            <person name="Hunnicutt L."/>
            <person name="Husby M."/>
            <person name="Jester B."/>
            <person name="Jones C."/>
            <person name="Kamat A."/>
            <person name="Kanga B."/>
            <person name="Kells C."/>
            <person name="Khazanovich D."/>
            <person name="Kieu A.C."/>
            <person name="Kisner P."/>
            <person name="Kumar M."/>
            <person name="Lance K."/>
            <person name="Landers T."/>
            <person name="Lara M."/>
            <person name="Lee W."/>
            <person name="Leger J.P."/>
            <person name="Lennon N."/>
            <person name="Leuper L."/>
            <person name="LeVine S."/>
            <person name="Liu J."/>
            <person name="Liu X."/>
            <person name="Lokyitsang Y."/>
            <person name="Lokyitsang T."/>
            <person name="Lui A."/>
            <person name="Macdonald J."/>
            <person name="Major J."/>
            <person name="Marabella R."/>
            <person name="Maru K."/>
            <person name="Matthews C."/>
            <person name="McDonough S."/>
            <person name="Mehta T."/>
            <person name="Meldrim J."/>
            <person name="Melnikov A."/>
            <person name="Meneus L."/>
            <person name="Mihalev A."/>
            <person name="Mihova T."/>
            <person name="Miller K."/>
            <person name="Mittelman R."/>
            <person name="Mlenga V."/>
            <person name="Mulrain L."/>
            <person name="Munson G."/>
            <person name="Navidi A."/>
            <person name="Naylor J."/>
            <person name="Nguyen T."/>
            <person name="Nguyen N."/>
            <person name="Nguyen C."/>
            <person name="Nguyen T."/>
            <person name="Nicol R."/>
            <person name="Norbu N."/>
            <person name="Norbu C."/>
            <person name="Novod N."/>
            <person name="Nyima T."/>
            <person name="Olandt P."/>
            <person name="O'Neill B."/>
            <person name="O'Neill K."/>
            <person name="Osman S."/>
            <person name="Oyono L."/>
            <person name="Patti C."/>
            <person name="Perrin D."/>
            <person name="Phunkhang P."/>
            <person name="Pierre F."/>
            <person name="Priest M."/>
            <person name="Rachupka A."/>
            <person name="Raghuraman S."/>
            <person name="Rameau R."/>
            <person name="Ray V."/>
            <person name="Raymond C."/>
            <person name="Rege F."/>
            <person name="Rise C."/>
            <person name="Rogers J."/>
            <person name="Rogov P."/>
            <person name="Sahalie J."/>
            <person name="Settipalli S."/>
            <person name="Sharpe T."/>
            <person name="Shea T."/>
            <person name="Sheehan M."/>
            <person name="Sherpa N."/>
            <person name="Shi J."/>
            <person name="Shih D."/>
            <person name="Sloan J."/>
            <person name="Smith C."/>
            <person name="Sparrow T."/>
            <person name="Stalker J."/>
            <person name="Stange-Thomann N."/>
            <person name="Stavropoulos S."/>
            <person name="Stone C."/>
            <person name="Stone S."/>
            <person name="Sykes S."/>
            <person name="Tchuinga P."/>
            <person name="Tenzing P."/>
            <person name="Tesfaye S."/>
            <person name="Thoulutsang D."/>
            <person name="Thoulutsang Y."/>
            <person name="Topham K."/>
            <person name="Topping I."/>
            <person name="Tsamla T."/>
            <person name="Vassiliev H."/>
            <person name="Venkataraman V."/>
            <person name="Vo A."/>
            <person name="Wangchuk T."/>
            <person name="Wangdi T."/>
            <person name="Weiand M."/>
            <person name="Wilkinson J."/>
            <person name="Wilson A."/>
            <person name="Yadav S."/>
            <person name="Yang S."/>
            <person name="Yang X."/>
            <person name="Young G."/>
            <person name="Yu Q."/>
            <person name="Zainoun J."/>
            <person name="Zembek L."/>
            <person name="Zimmer A."/>
            <person name="Lander E.S."/>
        </authorList>
    </citation>
    <scope>NUCLEOTIDE SEQUENCE [LARGE SCALE GENOMIC DNA]</scope>
    <source>
        <strain evidence="10">Boxer</strain>
    </source>
</reference>
<keyword evidence="4" id="KW-0325">Glycoprotein</keyword>
<accession>A0A8P0TJQ2</accession>
<name>A0A8C0RZK1_CANLF</name>
<evidence type="ECO:0000256" key="3">
    <source>
        <dbReference type="ARBA" id="ARBA00023157"/>
    </source>
</evidence>
<evidence type="ECO:0000313" key="12">
    <source>
        <dbReference type="Proteomes" id="UP000002254"/>
    </source>
</evidence>
<keyword evidence="1 8" id="KW-0732">Signal</keyword>
<feature type="compositionally biased region" description="Polar residues" evidence="6">
    <location>
        <begin position="538"/>
        <end position="551"/>
    </location>
</feature>
<feature type="region of interest" description="Disordered" evidence="6">
    <location>
        <begin position="459"/>
        <end position="587"/>
    </location>
</feature>